<dbReference type="Gene3D" id="2.130.10.10">
    <property type="entry name" value="YVTN repeat-like/Quinoprotein amine dehydrogenase"/>
    <property type="match status" value="1"/>
</dbReference>
<protein>
    <submittedName>
        <fullName evidence="6">OLC1v1016607C2</fullName>
    </submittedName>
</protein>
<feature type="repeat" description="WD" evidence="5">
    <location>
        <begin position="94"/>
        <end position="128"/>
    </location>
</feature>
<feature type="repeat" description="WD" evidence="5">
    <location>
        <begin position="137"/>
        <end position="178"/>
    </location>
</feature>
<dbReference type="InterPro" id="IPR019775">
    <property type="entry name" value="WD40_repeat_CS"/>
</dbReference>
<organism evidence="6 7">
    <name type="scientific">Oldenlandia corymbosa var. corymbosa</name>
    <dbReference type="NCBI Taxonomy" id="529605"/>
    <lineage>
        <taxon>Eukaryota</taxon>
        <taxon>Viridiplantae</taxon>
        <taxon>Streptophyta</taxon>
        <taxon>Embryophyta</taxon>
        <taxon>Tracheophyta</taxon>
        <taxon>Spermatophyta</taxon>
        <taxon>Magnoliopsida</taxon>
        <taxon>eudicotyledons</taxon>
        <taxon>Gunneridae</taxon>
        <taxon>Pentapetalae</taxon>
        <taxon>asterids</taxon>
        <taxon>lamiids</taxon>
        <taxon>Gentianales</taxon>
        <taxon>Rubiaceae</taxon>
        <taxon>Rubioideae</taxon>
        <taxon>Spermacoceae</taxon>
        <taxon>Hedyotis-Oldenlandia complex</taxon>
        <taxon>Oldenlandia</taxon>
    </lineage>
</organism>
<dbReference type="FunFam" id="2.130.10.10:FF:000074">
    <property type="entry name" value="Angio-associated migratory cell protein-like protein"/>
    <property type="match status" value="1"/>
</dbReference>
<accession>A0AAV1E767</accession>
<dbReference type="SMART" id="SM00320">
    <property type="entry name" value="WD40"/>
    <property type="match status" value="8"/>
</dbReference>
<keyword evidence="4" id="KW-0677">Repeat</keyword>
<dbReference type="InterPro" id="IPR051179">
    <property type="entry name" value="WD_repeat_multifunction"/>
</dbReference>
<gene>
    <name evidence="6" type="ORF">OLC1_LOCUS22127</name>
</gene>
<evidence type="ECO:0000256" key="3">
    <source>
        <dbReference type="ARBA" id="ARBA00022574"/>
    </source>
</evidence>
<evidence type="ECO:0000256" key="4">
    <source>
        <dbReference type="ARBA" id="ARBA00022737"/>
    </source>
</evidence>
<evidence type="ECO:0000313" key="6">
    <source>
        <dbReference type="EMBL" id="CAI9115642.1"/>
    </source>
</evidence>
<dbReference type="PROSITE" id="PS50294">
    <property type="entry name" value="WD_REPEATS_REGION"/>
    <property type="match status" value="5"/>
</dbReference>
<dbReference type="PANTHER" id="PTHR19857">
    <property type="entry name" value="MITOCHONDRIAL DIVISION PROTEIN 1-RELATED"/>
    <property type="match status" value="1"/>
</dbReference>
<feature type="repeat" description="WD" evidence="5">
    <location>
        <begin position="51"/>
        <end position="85"/>
    </location>
</feature>
<dbReference type="SUPFAM" id="SSF50998">
    <property type="entry name" value="Quinoprotein alcohol dehydrogenase-like"/>
    <property type="match status" value="1"/>
</dbReference>
<evidence type="ECO:0000256" key="2">
    <source>
        <dbReference type="ARBA" id="ARBA00022490"/>
    </source>
</evidence>
<dbReference type="EMBL" id="OX459125">
    <property type="protein sequence ID" value="CAI9115642.1"/>
    <property type="molecule type" value="Genomic_DNA"/>
</dbReference>
<proteinExistence type="predicted"/>
<dbReference type="GO" id="GO:0005737">
    <property type="term" value="C:cytoplasm"/>
    <property type="evidence" value="ECO:0007669"/>
    <property type="project" value="UniProtKB-SubCell"/>
</dbReference>
<dbReference type="Proteomes" id="UP001161247">
    <property type="component" value="Chromosome 8"/>
</dbReference>
<dbReference type="PRINTS" id="PR00320">
    <property type="entry name" value="GPROTEINBRPT"/>
</dbReference>
<keyword evidence="7" id="KW-1185">Reference proteome</keyword>
<keyword evidence="3 5" id="KW-0853">WD repeat</keyword>
<dbReference type="PANTHER" id="PTHR19857:SF8">
    <property type="entry name" value="ANGIO-ASSOCIATED MIGRATORY CELL PROTEIN"/>
    <property type="match status" value="1"/>
</dbReference>
<dbReference type="PROSITE" id="PS00678">
    <property type="entry name" value="WD_REPEATS_1"/>
    <property type="match status" value="3"/>
</dbReference>
<feature type="repeat" description="WD" evidence="5">
    <location>
        <begin position="266"/>
        <end position="301"/>
    </location>
</feature>
<dbReference type="CDD" id="cd00200">
    <property type="entry name" value="WD40"/>
    <property type="match status" value="1"/>
</dbReference>
<evidence type="ECO:0000313" key="7">
    <source>
        <dbReference type="Proteomes" id="UP001161247"/>
    </source>
</evidence>
<dbReference type="Pfam" id="PF00400">
    <property type="entry name" value="WD40"/>
    <property type="match status" value="8"/>
</dbReference>
<evidence type="ECO:0000256" key="5">
    <source>
        <dbReference type="PROSITE-ProRule" id="PRU00221"/>
    </source>
</evidence>
<dbReference type="InterPro" id="IPR020472">
    <property type="entry name" value="WD40_PAC1"/>
</dbReference>
<dbReference type="AlphaFoldDB" id="A0AAV1E767"/>
<evidence type="ECO:0000256" key="1">
    <source>
        <dbReference type="ARBA" id="ARBA00004496"/>
    </source>
</evidence>
<keyword evidence="2" id="KW-0963">Cytoplasm</keyword>
<dbReference type="InterPro" id="IPR011047">
    <property type="entry name" value="Quinoprotein_ADH-like_sf"/>
</dbReference>
<name>A0AAV1E767_OLDCO</name>
<sequence>MNYDEGESVFLDENDIIGEIPIDEEELPDADDIDGSDAEISDGPDDAVHIFQGHADEVFTVACSPTDRNLVATGGKDDIGFLWNICQGDWAFKLKGHSNSVSTLGFSFDGQLLASGSFDGLVKVWDISYQNVTCKTLDCRGQPIKWVKWHPRGHLVLTGSEDSSVFLWNADSEVLLNMFFAHNTTVTCGDFTPDGKTICIGYKDATLRIWNPKVGGIIHVVEGYTYHTEGLTCLSLSSDSTLALTGSSDSSVHLVNLRTGKVVGSLTNHSDSVECVGFASSSFPWAASGGMDEKLVVWDLQYQSARCTYKHAKGVLCMSWLGASRYLATGGVDGKVRIWDSLSGDCVRTFSGHSGAIQSLAVSASGDFLVSVSNDNSARVFEISGFCS</sequence>
<dbReference type="PROSITE" id="PS50082">
    <property type="entry name" value="WD_REPEATS_2"/>
    <property type="match status" value="8"/>
</dbReference>
<comment type="subcellular location">
    <subcellularLocation>
        <location evidence="1">Cytoplasm</location>
    </subcellularLocation>
</comment>
<feature type="repeat" description="WD" evidence="5">
    <location>
        <begin position="224"/>
        <end position="265"/>
    </location>
</feature>
<feature type="repeat" description="WD" evidence="5">
    <location>
        <begin position="308"/>
        <end position="349"/>
    </location>
</feature>
<feature type="repeat" description="WD" evidence="5">
    <location>
        <begin position="350"/>
        <end position="384"/>
    </location>
</feature>
<dbReference type="InterPro" id="IPR001680">
    <property type="entry name" value="WD40_rpt"/>
</dbReference>
<feature type="repeat" description="WD" evidence="5">
    <location>
        <begin position="179"/>
        <end position="211"/>
    </location>
</feature>
<reference evidence="6" key="1">
    <citation type="submission" date="2023-03" db="EMBL/GenBank/DDBJ databases">
        <authorList>
            <person name="Julca I."/>
        </authorList>
    </citation>
    <scope>NUCLEOTIDE SEQUENCE</scope>
</reference>
<dbReference type="InterPro" id="IPR015943">
    <property type="entry name" value="WD40/YVTN_repeat-like_dom_sf"/>
</dbReference>